<dbReference type="PANTHER" id="PTHR43280">
    <property type="entry name" value="ARAC-FAMILY TRANSCRIPTIONAL REGULATOR"/>
    <property type="match status" value="1"/>
</dbReference>
<keyword evidence="2" id="KW-0238">DNA-binding</keyword>
<comment type="caution">
    <text evidence="7">The sequence shown here is derived from an EMBL/GenBank/DDBJ whole genome shotgun (WGS) entry which is preliminary data.</text>
</comment>
<feature type="transmembrane region" description="Helical" evidence="5">
    <location>
        <begin position="376"/>
        <end position="397"/>
    </location>
</feature>
<dbReference type="RefSeq" id="WP_214610707.1">
    <property type="nucleotide sequence ID" value="NZ_JACATN010000001.1"/>
</dbReference>
<evidence type="ECO:0000256" key="4">
    <source>
        <dbReference type="SAM" id="Coils"/>
    </source>
</evidence>
<dbReference type="SUPFAM" id="SSF48452">
    <property type="entry name" value="TPR-like"/>
    <property type="match status" value="2"/>
</dbReference>
<dbReference type="Proteomes" id="UP000740413">
    <property type="component" value="Unassembled WGS sequence"/>
</dbReference>
<keyword evidence="3" id="KW-0804">Transcription</keyword>
<keyword evidence="5" id="KW-0812">Transmembrane</keyword>
<proteinExistence type="predicted"/>
<evidence type="ECO:0000256" key="2">
    <source>
        <dbReference type="ARBA" id="ARBA00023125"/>
    </source>
</evidence>
<feature type="coiled-coil region" evidence="4">
    <location>
        <begin position="439"/>
        <end position="466"/>
    </location>
</feature>
<dbReference type="InterPro" id="IPR009057">
    <property type="entry name" value="Homeodomain-like_sf"/>
</dbReference>
<evidence type="ECO:0000313" key="7">
    <source>
        <dbReference type="EMBL" id="MBT2160504.1"/>
    </source>
</evidence>
<evidence type="ECO:0000256" key="5">
    <source>
        <dbReference type="SAM" id="Phobius"/>
    </source>
</evidence>
<feature type="domain" description="HTH araC/xylS-type" evidence="6">
    <location>
        <begin position="506"/>
        <end position="598"/>
    </location>
</feature>
<dbReference type="Pfam" id="PF12833">
    <property type="entry name" value="HTH_18"/>
    <property type="match status" value="1"/>
</dbReference>
<protein>
    <submittedName>
        <fullName evidence="7">AraC family transcriptional regulator</fullName>
    </submittedName>
</protein>
<name>A0ABS5WAU6_9FLAO</name>
<sequence length="605" mass="71219">MREYTFKRVITAFVFCFLMNFSFGQKISQELEKRIDFIYELSNINLNQALLESYKLQEKMDNFNPFDQVTIYLVVIDLQKANDKTEAAIVNCERALKISEENHFDNYTLNIYYYLAKAYVEQNRVENALDIYNNLSIKMDKADLFYMYNLMQIDFALLHKDFNNYNKAISIYKNLNSGNSAMFKDDTEQHYDLLLNLAELYNSIGYVDSSNVYLDKFKNLYTENPDIKNYNWNKVKGNIAFDNQEYKTAIEYYNRYITLLKEIIDYNDLEVVLKKGQSFFNLKELDSAIFYSEIIDTSNFEDKLSKKNLANFYKLKSDILKLKNNSDESDLYFNRYLKAKEGFNALRFKTQEGLNDIKTKEILAEGERNENVYKEYIAYISSILGFLLAAGLMLYIFNYQKNKKKFAQLMSTVRTYEEKKSIEPENKKVSIVEELPLNIKKEHIKNEEAKKQLVEVVEENEAEQIELQSNKVRSTIDEDSTSPIKDEKIHELLDKLDKLKDSGYFLRQDSSLYNTAKKLKTNTSYLSSVINNTMDTNFNRFVNDIRMDYIILELKNNKRMRSYSVKGIAEEIGYKSADSFSKYFKESTGLTPSAYVRNLNKEFKV</sequence>
<dbReference type="InterPro" id="IPR011990">
    <property type="entry name" value="TPR-like_helical_dom_sf"/>
</dbReference>
<evidence type="ECO:0000256" key="1">
    <source>
        <dbReference type="ARBA" id="ARBA00023015"/>
    </source>
</evidence>
<dbReference type="PROSITE" id="PS01124">
    <property type="entry name" value="HTH_ARAC_FAMILY_2"/>
    <property type="match status" value="1"/>
</dbReference>
<dbReference type="EMBL" id="JACATN010000001">
    <property type="protein sequence ID" value="MBT2160504.1"/>
    <property type="molecule type" value="Genomic_DNA"/>
</dbReference>
<evidence type="ECO:0000313" key="8">
    <source>
        <dbReference type="Proteomes" id="UP000740413"/>
    </source>
</evidence>
<gene>
    <name evidence="7" type="ORF">HW347_04455</name>
</gene>
<dbReference type="InterPro" id="IPR018060">
    <property type="entry name" value="HTH_AraC"/>
</dbReference>
<dbReference type="SMART" id="SM00342">
    <property type="entry name" value="HTH_ARAC"/>
    <property type="match status" value="1"/>
</dbReference>
<reference evidence="7 8" key="1">
    <citation type="submission" date="2020-06" db="EMBL/GenBank/DDBJ databases">
        <authorList>
            <person name="Isaeva M.P."/>
            <person name="Chernysheva N.Y."/>
        </authorList>
    </citation>
    <scope>NUCLEOTIDE SEQUENCE [LARGE SCALE GENOMIC DNA]</scope>
    <source>
        <strain evidence="7 8">KMM 6746</strain>
    </source>
</reference>
<evidence type="ECO:0000256" key="3">
    <source>
        <dbReference type="ARBA" id="ARBA00023163"/>
    </source>
</evidence>
<accession>A0ABS5WAU6</accession>
<keyword evidence="4" id="KW-0175">Coiled coil</keyword>
<evidence type="ECO:0000259" key="6">
    <source>
        <dbReference type="PROSITE" id="PS01124"/>
    </source>
</evidence>
<dbReference type="Gene3D" id="1.10.10.60">
    <property type="entry name" value="Homeodomain-like"/>
    <property type="match status" value="1"/>
</dbReference>
<dbReference type="PANTHER" id="PTHR43280:SF28">
    <property type="entry name" value="HTH-TYPE TRANSCRIPTIONAL ACTIVATOR RHAS"/>
    <property type="match status" value="1"/>
</dbReference>
<keyword evidence="1" id="KW-0805">Transcription regulation</keyword>
<keyword evidence="5" id="KW-1133">Transmembrane helix</keyword>
<dbReference type="InterPro" id="IPR019734">
    <property type="entry name" value="TPR_rpt"/>
</dbReference>
<keyword evidence="8" id="KW-1185">Reference proteome</keyword>
<dbReference type="SUPFAM" id="SSF46689">
    <property type="entry name" value="Homeodomain-like"/>
    <property type="match status" value="1"/>
</dbReference>
<dbReference type="Pfam" id="PF13174">
    <property type="entry name" value="TPR_6"/>
    <property type="match status" value="1"/>
</dbReference>
<reference evidence="8" key="2">
    <citation type="submission" date="2023-07" db="EMBL/GenBank/DDBJ databases">
        <title>Zobellia barbeyronii sp. nov., a new marine flavobacterium, isolated from green and red algae.</title>
        <authorList>
            <person name="Nedashkovskaya O.I."/>
            <person name="Otstavnykh N."/>
            <person name="Zhukova N."/>
            <person name="Guzev K."/>
            <person name="Chausova V."/>
            <person name="Tekutyeva L."/>
            <person name="Mikhailov V."/>
            <person name="Isaeva M."/>
        </authorList>
    </citation>
    <scope>NUCLEOTIDE SEQUENCE [LARGE SCALE GENOMIC DNA]</scope>
    <source>
        <strain evidence="8">KMM 6746</strain>
    </source>
</reference>
<keyword evidence="5" id="KW-0472">Membrane</keyword>
<dbReference type="Gene3D" id="1.25.40.10">
    <property type="entry name" value="Tetratricopeptide repeat domain"/>
    <property type="match status" value="1"/>
</dbReference>
<organism evidence="7 8">
    <name type="scientific">Zobellia barbeyronii</name>
    <dbReference type="NCBI Taxonomy" id="2748009"/>
    <lineage>
        <taxon>Bacteria</taxon>
        <taxon>Pseudomonadati</taxon>
        <taxon>Bacteroidota</taxon>
        <taxon>Flavobacteriia</taxon>
        <taxon>Flavobacteriales</taxon>
        <taxon>Flavobacteriaceae</taxon>
        <taxon>Zobellia</taxon>
    </lineage>
</organism>